<protein>
    <submittedName>
        <fullName evidence="1">Uncharacterized protein</fullName>
    </submittedName>
</protein>
<proteinExistence type="predicted"/>
<gene>
    <name evidence="1" type="ORF">S01H1_72476</name>
</gene>
<comment type="caution">
    <text evidence="1">The sequence shown here is derived from an EMBL/GenBank/DDBJ whole genome shotgun (WGS) entry which is preliminary data.</text>
</comment>
<organism evidence="1">
    <name type="scientific">marine sediment metagenome</name>
    <dbReference type="NCBI Taxonomy" id="412755"/>
    <lineage>
        <taxon>unclassified sequences</taxon>
        <taxon>metagenomes</taxon>
        <taxon>ecological metagenomes</taxon>
    </lineage>
</organism>
<dbReference type="SUPFAM" id="SSF55073">
    <property type="entry name" value="Nucleotide cyclase"/>
    <property type="match status" value="1"/>
</dbReference>
<sequence length="63" mass="6512">FAVTSSSESAARRTDRAPLALANAIGLHTGQPIAEEEDLFGTLVIIAARICCRTLSGRTLGAA</sequence>
<dbReference type="InterPro" id="IPR029787">
    <property type="entry name" value="Nucleotide_cyclase"/>
</dbReference>
<name>X0YFA9_9ZZZZ</name>
<dbReference type="EMBL" id="BARS01048343">
    <property type="protein sequence ID" value="GAG35501.1"/>
    <property type="molecule type" value="Genomic_DNA"/>
</dbReference>
<accession>X0YFA9</accession>
<dbReference type="Gene3D" id="3.30.70.1230">
    <property type="entry name" value="Nucleotide cyclase"/>
    <property type="match status" value="1"/>
</dbReference>
<feature type="non-terminal residue" evidence="1">
    <location>
        <position position="1"/>
    </location>
</feature>
<evidence type="ECO:0000313" key="1">
    <source>
        <dbReference type="EMBL" id="GAG35501.1"/>
    </source>
</evidence>
<dbReference type="AlphaFoldDB" id="X0YFA9"/>
<reference evidence="1" key="1">
    <citation type="journal article" date="2014" name="Front. Microbiol.">
        <title>High frequency of phylogenetically diverse reductive dehalogenase-homologous genes in deep subseafloor sedimentary metagenomes.</title>
        <authorList>
            <person name="Kawai M."/>
            <person name="Futagami T."/>
            <person name="Toyoda A."/>
            <person name="Takaki Y."/>
            <person name="Nishi S."/>
            <person name="Hori S."/>
            <person name="Arai W."/>
            <person name="Tsubouchi T."/>
            <person name="Morono Y."/>
            <person name="Uchiyama I."/>
            <person name="Ito T."/>
            <person name="Fujiyama A."/>
            <person name="Inagaki F."/>
            <person name="Takami H."/>
        </authorList>
    </citation>
    <scope>NUCLEOTIDE SEQUENCE</scope>
    <source>
        <strain evidence="1">Expedition CK06-06</strain>
    </source>
</reference>